<evidence type="ECO:0000256" key="1">
    <source>
        <dbReference type="ARBA" id="ARBA00023125"/>
    </source>
</evidence>
<keyword evidence="6" id="KW-1185">Reference proteome</keyword>
<keyword evidence="3" id="KW-0812">Transmembrane</keyword>
<protein>
    <submittedName>
        <fullName evidence="5">Transcriptional regulator, contains XRE-family HTH domain</fullName>
    </submittedName>
</protein>
<dbReference type="PANTHER" id="PTHR46558">
    <property type="entry name" value="TRACRIPTIONAL REGULATORY PROTEIN-RELATED-RELATED"/>
    <property type="match status" value="1"/>
</dbReference>
<dbReference type="RefSeq" id="WP_091751026.1">
    <property type="nucleotide sequence ID" value="NZ_FODY01000029.1"/>
</dbReference>
<sequence>MNMEIANQLVSLRKKNGLSQEALAEKLGISRQAVSKWERGEASPDTDNLIQLAKLYQISLDEMLLLKTPATADEEEASQTKTDDPSPDETPPPQRGAGIHLKSKDGEIYIGRDGIYATDFTDTVHSQDTARLTINGQSYTWREARAKWRHNYPARFPLTLLALLIYLGIGMLYDIWHPTWLVFLLIPLTGKTLAAIQHKNWRKLPYPLIITVIYLCLGFLYHSWHPAWVLFLTIPLYYSGVSYFTAKRSPQEPL</sequence>
<keyword evidence="3" id="KW-1133">Transmembrane helix</keyword>
<evidence type="ECO:0000256" key="3">
    <source>
        <dbReference type="SAM" id="Phobius"/>
    </source>
</evidence>
<name>A0A1H8XSX0_9FIRM</name>
<dbReference type="AlphaFoldDB" id="A0A1H8XSX0"/>
<dbReference type="SUPFAM" id="SSF47413">
    <property type="entry name" value="lambda repressor-like DNA-binding domains"/>
    <property type="match status" value="1"/>
</dbReference>
<feature type="transmembrane region" description="Helical" evidence="3">
    <location>
        <begin position="204"/>
        <end position="221"/>
    </location>
</feature>
<dbReference type="CDD" id="cd00093">
    <property type="entry name" value="HTH_XRE"/>
    <property type="match status" value="1"/>
</dbReference>
<dbReference type="InterPro" id="IPR010982">
    <property type="entry name" value="Lambda_DNA-bd_dom_sf"/>
</dbReference>
<evidence type="ECO:0000259" key="4">
    <source>
        <dbReference type="PROSITE" id="PS50943"/>
    </source>
</evidence>
<dbReference type="Pfam" id="PF01381">
    <property type="entry name" value="HTH_3"/>
    <property type="match status" value="1"/>
</dbReference>
<dbReference type="InterPro" id="IPR001387">
    <property type="entry name" value="Cro/C1-type_HTH"/>
</dbReference>
<evidence type="ECO:0000256" key="2">
    <source>
        <dbReference type="SAM" id="MobiDB-lite"/>
    </source>
</evidence>
<dbReference type="Gene3D" id="1.10.260.40">
    <property type="entry name" value="lambda repressor-like DNA-binding domains"/>
    <property type="match status" value="1"/>
</dbReference>
<evidence type="ECO:0000313" key="6">
    <source>
        <dbReference type="Proteomes" id="UP000198847"/>
    </source>
</evidence>
<dbReference type="STRING" id="112903.SAMN04490178_12950"/>
<dbReference type="GO" id="GO:0003677">
    <property type="term" value="F:DNA binding"/>
    <property type="evidence" value="ECO:0007669"/>
    <property type="project" value="UniProtKB-KW"/>
</dbReference>
<feature type="domain" description="HTH cro/C1-type" evidence="4">
    <location>
        <begin position="9"/>
        <end position="63"/>
    </location>
</feature>
<feature type="transmembrane region" description="Helical" evidence="3">
    <location>
        <begin position="152"/>
        <end position="173"/>
    </location>
</feature>
<dbReference type="SMART" id="SM00530">
    <property type="entry name" value="HTH_XRE"/>
    <property type="match status" value="1"/>
</dbReference>
<proteinExistence type="predicted"/>
<keyword evidence="1" id="KW-0238">DNA-binding</keyword>
<feature type="region of interest" description="Disordered" evidence="2">
    <location>
        <begin position="71"/>
        <end position="100"/>
    </location>
</feature>
<feature type="transmembrane region" description="Helical" evidence="3">
    <location>
        <begin position="227"/>
        <end position="246"/>
    </location>
</feature>
<dbReference type="PROSITE" id="PS50943">
    <property type="entry name" value="HTH_CROC1"/>
    <property type="match status" value="1"/>
</dbReference>
<dbReference type="OrthoDB" id="9781544at2"/>
<dbReference type="Proteomes" id="UP000198847">
    <property type="component" value="Unassembled WGS sequence"/>
</dbReference>
<organism evidence="5 6">
    <name type="scientific">Propionispora vibrioides</name>
    <dbReference type="NCBI Taxonomy" id="112903"/>
    <lineage>
        <taxon>Bacteria</taxon>
        <taxon>Bacillati</taxon>
        <taxon>Bacillota</taxon>
        <taxon>Negativicutes</taxon>
        <taxon>Selenomonadales</taxon>
        <taxon>Sporomusaceae</taxon>
        <taxon>Propionispora</taxon>
    </lineage>
</organism>
<gene>
    <name evidence="5" type="ORF">SAMN04490178_12950</name>
</gene>
<feature type="transmembrane region" description="Helical" evidence="3">
    <location>
        <begin position="179"/>
        <end position="197"/>
    </location>
</feature>
<accession>A0A1H8XSX0</accession>
<reference evidence="5 6" key="1">
    <citation type="submission" date="2016-10" db="EMBL/GenBank/DDBJ databases">
        <authorList>
            <person name="de Groot N.N."/>
        </authorList>
    </citation>
    <scope>NUCLEOTIDE SEQUENCE [LARGE SCALE GENOMIC DNA]</scope>
    <source>
        <strain evidence="5 6">DSM 13305</strain>
    </source>
</reference>
<keyword evidence="3" id="KW-0472">Membrane</keyword>
<dbReference type="PANTHER" id="PTHR46558:SF13">
    <property type="entry name" value="HTH-TYPE TRANSCRIPTIONAL REGULATOR IMMR"/>
    <property type="match status" value="1"/>
</dbReference>
<evidence type="ECO:0000313" key="5">
    <source>
        <dbReference type="EMBL" id="SEP43100.1"/>
    </source>
</evidence>
<dbReference type="EMBL" id="FODY01000029">
    <property type="protein sequence ID" value="SEP43100.1"/>
    <property type="molecule type" value="Genomic_DNA"/>
</dbReference>